<protein>
    <recommendedName>
        <fullName evidence="3">Reverse transcriptase zinc-binding domain-containing protein</fullName>
    </recommendedName>
</protein>
<dbReference type="EMBL" id="DF973365">
    <property type="protein sequence ID" value="GAU27989.1"/>
    <property type="molecule type" value="Genomic_DNA"/>
</dbReference>
<dbReference type="PANTHER" id="PTHR33710">
    <property type="entry name" value="BNAC02G09200D PROTEIN"/>
    <property type="match status" value="1"/>
</dbReference>
<proteinExistence type="predicted"/>
<dbReference type="Gene3D" id="3.60.10.10">
    <property type="entry name" value="Endonuclease/exonuclease/phosphatase"/>
    <property type="match status" value="1"/>
</dbReference>
<evidence type="ECO:0008006" key="3">
    <source>
        <dbReference type="Google" id="ProtNLM"/>
    </source>
</evidence>
<keyword evidence="2" id="KW-1185">Reference proteome</keyword>
<dbReference type="AlphaFoldDB" id="A0A2Z6N8L4"/>
<evidence type="ECO:0000313" key="1">
    <source>
        <dbReference type="EMBL" id="GAU27989.1"/>
    </source>
</evidence>
<dbReference type="OrthoDB" id="1436205at2759"/>
<accession>A0A2Z6N8L4</accession>
<sequence>MSSLSWCIIGDFTDLLSQVDKRGNLPHPNWLCMGFRQAISDCDLSDISLEGYPFTWIKSRGTHHVIEERLDRAMTSTSWLNLFPNVRLSNLLASHSDHSPILLHCTPSSRSRFNGSFRFENSWLREPDLEEVVLDGWGVHENIEVVDRVARCGNRLQSWGRKKKVKFKEEIDECVREMEVLRGNQGEEEGRRYQEIHDRHDVLMVQEEDYWKQWAKMHWLKEGGIEVHTQEELCEVAKQYFDTQFKPKNGEQEPVLNLIQRRVTEEDNIYLAAPITKDEIQQALFQMHPDKSPGPMDLIQHSIRGSRSNVVIIFLWQHLPGWIEDLRPISLCNVLYKKAIFSYIKDRIWKKMNSWRGRALSKAGKEVMIKYVLQAIPSYVMSMFILPSSLIDDIEKMLNAFWWGGGSNNNKGIH</sequence>
<dbReference type="PANTHER" id="PTHR33710:SF79">
    <property type="entry name" value="OS06G0205337 PROTEIN"/>
    <property type="match status" value="1"/>
</dbReference>
<dbReference type="Proteomes" id="UP000242715">
    <property type="component" value="Unassembled WGS sequence"/>
</dbReference>
<name>A0A2Z6N8L4_TRISU</name>
<dbReference type="InterPro" id="IPR036691">
    <property type="entry name" value="Endo/exonu/phosph_ase_sf"/>
</dbReference>
<reference evidence="2" key="1">
    <citation type="journal article" date="2017" name="Front. Plant Sci.">
        <title>Climate Clever Clovers: New Paradigm to Reduce the Environmental Footprint of Ruminants by Breeding Low Methanogenic Forages Utilizing Haplotype Variation.</title>
        <authorList>
            <person name="Kaur P."/>
            <person name="Appels R."/>
            <person name="Bayer P.E."/>
            <person name="Keeble-Gagnere G."/>
            <person name="Wang J."/>
            <person name="Hirakawa H."/>
            <person name="Shirasawa K."/>
            <person name="Vercoe P."/>
            <person name="Stefanova K."/>
            <person name="Durmic Z."/>
            <person name="Nichols P."/>
            <person name="Revell C."/>
            <person name="Isobe S.N."/>
            <person name="Edwards D."/>
            <person name="Erskine W."/>
        </authorList>
    </citation>
    <scope>NUCLEOTIDE SEQUENCE [LARGE SCALE GENOMIC DNA]</scope>
    <source>
        <strain evidence="2">cv. Daliak</strain>
    </source>
</reference>
<evidence type="ECO:0000313" key="2">
    <source>
        <dbReference type="Proteomes" id="UP000242715"/>
    </source>
</evidence>
<dbReference type="SUPFAM" id="SSF56219">
    <property type="entry name" value="DNase I-like"/>
    <property type="match status" value="1"/>
</dbReference>
<gene>
    <name evidence="1" type="ORF">TSUD_373850</name>
</gene>
<organism evidence="1 2">
    <name type="scientific">Trifolium subterraneum</name>
    <name type="common">Subterranean clover</name>
    <dbReference type="NCBI Taxonomy" id="3900"/>
    <lineage>
        <taxon>Eukaryota</taxon>
        <taxon>Viridiplantae</taxon>
        <taxon>Streptophyta</taxon>
        <taxon>Embryophyta</taxon>
        <taxon>Tracheophyta</taxon>
        <taxon>Spermatophyta</taxon>
        <taxon>Magnoliopsida</taxon>
        <taxon>eudicotyledons</taxon>
        <taxon>Gunneridae</taxon>
        <taxon>Pentapetalae</taxon>
        <taxon>rosids</taxon>
        <taxon>fabids</taxon>
        <taxon>Fabales</taxon>
        <taxon>Fabaceae</taxon>
        <taxon>Papilionoideae</taxon>
        <taxon>50 kb inversion clade</taxon>
        <taxon>NPAAA clade</taxon>
        <taxon>Hologalegina</taxon>
        <taxon>IRL clade</taxon>
        <taxon>Trifolieae</taxon>
        <taxon>Trifolium</taxon>
    </lineage>
</organism>